<evidence type="ECO:0000313" key="2">
    <source>
        <dbReference type="EMBL" id="CAF1603506.1"/>
    </source>
</evidence>
<protein>
    <submittedName>
        <fullName evidence="1">Uncharacterized protein</fullName>
    </submittedName>
</protein>
<dbReference type="EMBL" id="CAJNOR010006785">
    <property type="protein sequence ID" value="CAF1603506.1"/>
    <property type="molecule type" value="Genomic_DNA"/>
</dbReference>
<name>A0A815SJW3_ADIRI</name>
<proteinExistence type="predicted"/>
<dbReference type="EMBL" id="CAJNOJ010000601">
    <property type="protein sequence ID" value="CAF1494158.1"/>
    <property type="molecule type" value="Genomic_DNA"/>
</dbReference>
<gene>
    <name evidence="1" type="ORF">EDS130_LOCUS42207</name>
    <name evidence="2" type="ORF">XAT740_LOCUS47985</name>
</gene>
<keyword evidence="3" id="KW-1185">Reference proteome</keyword>
<comment type="caution">
    <text evidence="1">The sequence shown here is derived from an EMBL/GenBank/DDBJ whole genome shotgun (WGS) entry which is preliminary data.</text>
</comment>
<dbReference type="Proteomes" id="UP000663828">
    <property type="component" value="Unassembled WGS sequence"/>
</dbReference>
<accession>A0A815SJW3</accession>
<sequence>MAFKDGTDANDTITLAHAILTDHTVPSVGYFFGNLTNNILQLLIQELCVNNDDRSSPPRPVSPLHQPTTVRPDKFVLNQPVTIQLIDKNTQKLVNGTIRSLAFQRK</sequence>
<evidence type="ECO:0000313" key="1">
    <source>
        <dbReference type="EMBL" id="CAF1494158.1"/>
    </source>
</evidence>
<evidence type="ECO:0000313" key="4">
    <source>
        <dbReference type="Proteomes" id="UP000663852"/>
    </source>
</evidence>
<reference evidence="1" key="1">
    <citation type="submission" date="2021-02" db="EMBL/GenBank/DDBJ databases">
        <authorList>
            <person name="Nowell W R."/>
        </authorList>
    </citation>
    <scope>NUCLEOTIDE SEQUENCE</scope>
</reference>
<dbReference type="Proteomes" id="UP000663852">
    <property type="component" value="Unassembled WGS sequence"/>
</dbReference>
<dbReference type="AlphaFoldDB" id="A0A815SJW3"/>
<evidence type="ECO:0000313" key="3">
    <source>
        <dbReference type="Proteomes" id="UP000663828"/>
    </source>
</evidence>
<organism evidence="1 4">
    <name type="scientific">Adineta ricciae</name>
    <name type="common">Rotifer</name>
    <dbReference type="NCBI Taxonomy" id="249248"/>
    <lineage>
        <taxon>Eukaryota</taxon>
        <taxon>Metazoa</taxon>
        <taxon>Spiralia</taxon>
        <taxon>Gnathifera</taxon>
        <taxon>Rotifera</taxon>
        <taxon>Eurotatoria</taxon>
        <taxon>Bdelloidea</taxon>
        <taxon>Adinetida</taxon>
        <taxon>Adinetidae</taxon>
        <taxon>Adineta</taxon>
    </lineage>
</organism>